<name>A0ABS2EBI5_9FIRM</name>
<keyword evidence="3" id="KW-1185">Reference proteome</keyword>
<proteinExistence type="predicted"/>
<accession>A0ABS2EBI5</accession>
<gene>
    <name evidence="2" type="ORF">H7U36_13025</name>
</gene>
<keyword evidence="1" id="KW-1133">Transmembrane helix</keyword>
<dbReference type="RefSeq" id="WP_191429098.1">
    <property type="nucleotide sequence ID" value="NZ_JACLYY010000014.1"/>
</dbReference>
<dbReference type="Proteomes" id="UP000716906">
    <property type="component" value="Unassembled WGS sequence"/>
</dbReference>
<sequence>MEKEKKEIRAQITLDAEAITEFMMYQIYTGGAGIAVLALGALNAGLAVAFGIRREWFMMLLFAVFALLLFFGFPAVIKNRVSVLQGQKKFVKPVEYIFDQEGIRTMAAEREKRVPWENVKKAVSRKHILILYDEKKHAMVLPISQLGDDYGAAVDMITAHVPQAAVSIRKSQDRR</sequence>
<protein>
    <submittedName>
        <fullName evidence="2">YcxB family protein</fullName>
    </submittedName>
</protein>
<comment type="caution">
    <text evidence="2">The sequence shown here is derived from an EMBL/GenBank/DDBJ whole genome shotgun (WGS) entry which is preliminary data.</text>
</comment>
<feature type="transmembrane region" description="Helical" evidence="1">
    <location>
        <begin position="56"/>
        <end position="77"/>
    </location>
</feature>
<keyword evidence="1" id="KW-0812">Transmembrane</keyword>
<reference evidence="2 3" key="1">
    <citation type="journal article" date="2021" name="Sci. Rep.">
        <title>The distribution of antibiotic resistance genes in chicken gut microbiota commensals.</title>
        <authorList>
            <person name="Juricova H."/>
            <person name="Matiasovicova J."/>
            <person name="Kubasova T."/>
            <person name="Cejkova D."/>
            <person name="Rychlik I."/>
        </authorList>
    </citation>
    <scope>NUCLEOTIDE SEQUENCE [LARGE SCALE GENOMIC DNA]</scope>
    <source>
        <strain evidence="2 3">An773</strain>
    </source>
</reference>
<organism evidence="2 3">
    <name type="scientific">Faecalicatena fissicatena</name>
    <dbReference type="NCBI Taxonomy" id="290055"/>
    <lineage>
        <taxon>Bacteria</taxon>
        <taxon>Bacillati</taxon>
        <taxon>Bacillota</taxon>
        <taxon>Clostridia</taxon>
        <taxon>Lachnospirales</taxon>
        <taxon>Lachnospiraceae</taxon>
        <taxon>Faecalicatena</taxon>
    </lineage>
</organism>
<keyword evidence="1" id="KW-0472">Membrane</keyword>
<feature type="transmembrane region" description="Helical" evidence="1">
    <location>
        <begin position="27"/>
        <end position="50"/>
    </location>
</feature>
<evidence type="ECO:0000313" key="2">
    <source>
        <dbReference type="EMBL" id="MBM6739008.1"/>
    </source>
</evidence>
<evidence type="ECO:0000313" key="3">
    <source>
        <dbReference type="Proteomes" id="UP000716906"/>
    </source>
</evidence>
<evidence type="ECO:0000256" key="1">
    <source>
        <dbReference type="SAM" id="Phobius"/>
    </source>
</evidence>
<dbReference type="EMBL" id="JACLYY010000014">
    <property type="protein sequence ID" value="MBM6739008.1"/>
    <property type="molecule type" value="Genomic_DNA"/>
</dbReference>